<keyword evidence="2 5" id="KW-0812">Transmembrane</keyword>
<proteinExistence type="predicted"/>
<dbReference type="InterPro" id="IPR051533">
    <property type="entry name" value="WaaL-like"/>
</dbReference>
<feature type="transmembrane region" description="Helical" evidence="5">
    <location>
        <begin position="159"/>
        <end position="179"/>
    </location>
</feature>
<evidence type="ECO:0000256" key="1">
    <source>
        <dbReference type="ARBA" id="ARBA00004141"/>
    </source>
</evidence>
<accession>A0A2X1UKJ3</accession>
<dbReference type="PANTHER" id="PTHR37422">
    <property type="entry name" value="TEICHURONIC ACID BIOSYNTHESIS PROTEIN TUAE"/>
    <property type="match status" value="1"/>
</dbReference>
<keyword evidence="3 5" id="KW-1133">Transmembrane helix</keyword>
<dbReference type="PANTHER" id="PTHR37422:SF13">
    <property type="entry name" value="LIPOPOLYSACCHARIDE BIOSYNTHESIS PROTEIN PA4999-RELATED"/>
    <property type="match status" value="1"/>
</dbReference>
<keyword evidence="7" id="KW-0436">Ligase</keyword>
<evidence type="ECO:0000259" key="6">
    <source>
        <dbReference type="Pfam" id="PF04932"/>
    </source>
</evidence>
<feature type="transmembrane region" description="Helical" evidence="5">
    <location>
        <begin position="31"/>
        <end position="54"/>
    </location>
</feature>
<feature type="transmembrane region" description="Helical" evidence="5">
    <location>
        <begin position="344"/>
        <end position="363"/>
    </location>
</feature>
<feature type="transmembrane region" description="Helical" evidence="5">
    <location>
        <begin position="375"/>
        <end position="397"/>
    </location>
</feature>
<dbReference type="EMBL" id="UATH01000001">
    <property type="protein sequence ID" value="SPY07699.1"/>
    <property type="molecule type" value="Genomic_DNA"/>
</dbReference>
<reference evidence="7 8" key="1">
    <citation type="submission" date="2018-06" db="EMBL/GenBank/DDBJ databases">
        <authorList>
            <consortium name="Pathogen Informatics"/>
            <person name="Doyle S."/>
        </authorList>
    </citation>
    <scope>NUCLEOTIDE SEQUENCE [LARGE SCALE GENOMIC DNA]</scope>
    <source>
        <strain evidence="7 8">NCTC11009</strain>
    </source>
</reference>
<gene>
    <name evidence="7" type="primary">rfaL</name>
    <name evidence="7" type="ORF">NCTC11009_00911</name>
</gene>
<dbReference type="Pfam" id="PF04932">
    <property type="entry name" value="Wzy_C"/>
    <property type="match status" value="1"/>
</dbReference>
<evidence type="ECO:0000313" key="7">
    <source>
        <dbReference type="EMBL" id="SPY07699.1"/>
    </source>
</evidence>
<feature type="transmembrane region" description="Helical" evidence="5">
    <location>
        <begin position="75"/>
        <end position="96"/>
    </location>
</feature>
<dbReference type="Proteomes" id="UP000250242">
    <property type="component" value="Unassembled WGS sequence"/>
</dbReference>
<keyword evidence="4 5" id="KW-0472">Membrane</keyword>
<evidence type="ECO:0000256" key="4">
    <source>
        <dbReference type="ARBA" id="ARBA00023136"/>
    </source>
</evidence>
<sequence>MALYPPSATELLVYQSRPPCPRLKIYAELSVFLLGFLCLIIPSGYSYGATLLFVGGLYTLFTHRRVLPLDRYDKLILGAVLLFGVQGLVSWLIHGFDGDVDKLSRFILAIPVFFLIYRARPSLHALWLGLAFGVLGALLLALYQRLILGELRADGFSNAIQFGNLAMLMGMLCLAGLAWAHSLSRHRRKMLVLLSLAAVAGVITSALSGSRGGWLGLPIILVVIFVAYYAIFSLRAKLLVLLCVVLGGFFLLSNPHIGVKQRIAEAYHEIALFQDGTVQTSVGYRLEMWRGAIKLAQEKPLFGWGDEGYQEGMQQLRETNQIRGRADLFTHAHNEFIDRLAKQGITGLIALILLYQVPLWTFASAKRAAHLPTRAVAMAGILLSLCYFDFGLTQAFLRHNNGVMVYVCYMMVIAAYFKVMRFEQAKISSE</sequence>
<dbReference type="GO" id="GO:0016020">
    <property type="term" value="C:membrane"/>
    <property type="evidence" value="ECO:0007669"/>
    <property type="project" value="UniProtKB-SubCell"/>
</dbReference>
<feature type="domain" description="O-antigen ligase-related" evidence="6">
    <location>
        <begin position="197"/>
        <end position="352"/>
    </location>
</feature>
<feature type="transmembrane region" description="Helical" evidence="5">
    <location>
        <begin position="191"/>
        <end position="208"/>
    </location>
</feature>
<dbReference type="InterPro" id="IPR007016">
    <property type="entry name" value="O-antigen_ligase-rel_domated"/>
</dbReference>
<evidence type="ECO:0000313" key="8">
    <source>
        <dbReference type="Proteomes" id="UP000250242"/>
    </source>
</evidence>
<evidence type="ECO:0000256" key="2">
    <source>
        <dbReference type="ARBA" id="ARBA00022692"/>
    </source>
</evidence>
<feature type="transmembrane region" description="Helical" evidence="5">
    <location>
        <begin position="403"/>
        <end position="419"/>
    </location>
</feature>
<protein>
    <submittedName>
        <fullName evidence="7">O-antigen ligase</fullName>
    </submittedName>
</protein>
<evidence type="ECO:0000256" key="5">
    <source>
        <dbReference type="SAM" id="Phobius"/>
    </source>
</evidence>
<feature type="transmembrane region" description="Helical" evidence="5">
    <location>
        <begin position="238"/>
        <end position="257"/>
    </location>
</feature>
<dbReference type="AlphaFoldDB" id="A0A2X1UKJ3"/>
<feature type="transmembrane region" description="Helical" evidence="5">
    <location>
        <begin position="214"/>
        <end position="231"/>
    </location>
</feature>
<feature type="transmembrane region" description="Helical" evidence="5">
    <location>
        <begin position="126"/>
        <end position="147"/>
    </location>
</feature>
<dbReference type="RefSeq" id="WP_113062383.1">
    <property type="nucleotide sequence ID" value="NZ_UATH01000001.1"/>
</dbReference>
<comment type="subcellular location">
    <subcellularLocation>
        <location evidence="1">Membrane</location>
        <topology evidence="1">Multi-pass membrane protein</topology>
    </subcellularLocation>
</comment>
<organism evidence="7 8">
    <name type="scientific">Oligella urethralis</name>
    <dbReference type="NCBI Taxonomy" id="90245"/>
    <lineage>
        <taxon>Bacteria</taxon>
        <taxon>Pseudomonadati</taxon>
        <taxon>Pseudomonadota</taxon>
        <taxon>Betaproteobacteria</taxon>
        <taxon>Burkholderiales</taxon>
        <taxon>Alcaligenaceae</taxon>
        <taxon>Oligella</taxon>
    </lineage>
</organism>
<name>A0A2X1UKJ3_9BURK</name>
<evidence type="ECO:0000256" key="3">
    <source>
        <dbReference type="ARBA" id="ARBA00022989"/>
    </source>
</evidence>
<dbReference type="GO" id="GO:0016874">
    <property type="term" value="F:ligase activity"/>
    <property type="evidence" value="ECO:0007669"/>
    <property type="project" value="UniProtKB-KW"/>
</dbReference>
<feature type="transmembrane region" description="Helical" evidence="5">
    <location>
        <begin position="102"/>
        <end position="119"/>
    </location>
</feature>